<organism evidence="3 4">
    <name type="scientific">Perilla frutescens var. hirtella</name>
    <name type="common">Perilla citriodora</name>
    <name type="synonym">Perilla setoyensis</name>
    <dbReference type="NCBI Taxonomy" id="608512"/>
    <lineage>
        <taxon>Eukaryota</taxon>
        <taxon>Viridiplantae</taxon>
        <taxon>Streptophyta</taxon>
        <taxon>Embryophyta</taxon>
        <taxon>Tracheophyta</taxon>
        <taxon>Spermatophyta</taxon>
        <taxon>Magnoliopsida</taxon>
        <taxon>eudicotyledons</taxon>
        <taxon>Gunneridae</taxon>
        <taxon>Pentapetalae</taxon>
        <taxon>asterids</taxon>
        <taxon>lamiids</taxon>
        <taxon>Lamiales</taxon>
        <taxon>Lamiaceae</taxon>
        <taxon>Nepetoideae</taxon>
        <taxon>Elsholtzieae</taxon>
        <taxon>Perilla</taxon>
    </lineage>
</organism>
<protein>
    <recommendedName>
        <fullName evidence="5">CCR4-NOT transcription complex subunit 10</fullName>
    </recommendedName>
</protein>
<dbReference type="GO" id="GO:0030014">
    <property type="term" value="C:CCR4-NOT complex"/>
    <property type="evidence" value="ECO:0007669"/>
    <property type="project" value="InterPro"/>
</dbReference>
<evidence type="ECO:0000313" key="4">
    <source>
        <dbReference type="Proteomes" id="UP001190926"/>
    </source>
</evidence>
<gene>
    <name evidence="3" type="ORF">C2S53_012954</name>
</gene>
<dbReference type="SUPFAM" id="SSF48452">
    <property type="entry name" value="TPR-like"/>
    <property type="match status" value="3"/>
</dbReference>
<feature type="region of interest" description="Disordered" evidence="2">
    <location>
        <begin position="175"/>
        <end position="196"/>
    </location>
</feature>
<reference evidence="3 4" key="1">
    <citation type="journal article" date="2021" name="Nat. Commun.">
        <title>Incipient diploidization of the medicinal plant Perilla within 10,000 years.</title>
        <authorList>
            <person name="Zhang Y."/>
            <person name="Shen Q."/>
            <person name="Leng L."/>
            <person name="Zhang D."/>
            <person name="Chen S."/>
            <person name="Shi Y."/>
            <person name="Ning Z."/>
            <person name="Chen S."/>
        </authorList>
    </citation>
    <scope>NUCLEOTIDE SEQUENCE [LARGE SCALE GENOMIC DNA]</scope>
    <source>
        <strain evidence="4">cv. PC099</strain>
    </source>
</reference>
<evidence type="ECO:0000256" key="1">
    <source>
        <dbReference type="ARBA" id="ARBA00010080"/>
    </source>
</evidence>
<evidence type="ECO:0008006" key="5">
    <source>
        <dbReference type="Google" id="ProtNLM"/>
    </source>
</evidence>
<keyword evidence="4" id="KW-1185">Reference proteome</keyword>
<dbReference type="GO" id="GO:0006402">
    <property type="term" value="P:mRNA catabolic process"/>
    <property type="evidence" value="ECO:0007669"/>
    <property type="project" value="TreeGrafter"/>
</dbReference>
<dbReference type="PANTHER" id="PTHR12979:SF5">
    <property type="entry name" value="CCR4-NOT TRANSCRIPTION COMPLEX SUBUNIT 10"/>
    <property type="match status" value="1"/>
</dbReference>
<name>A0AAD4P7T3_PERFH</name>
<dbReference type="InterPro" id="IPR039740">
    <property type="entry name" value="CNOT10"/>
</dbReference>
<feature type="region of interest" description="Disordered" evidence="2">
    <location>
        <begin position="310"/>
        <end position="335"/>
    </location>
</feature>
<dbReference type="Gene3D" id="1.25.40.10">
    <property type="entry name" value="Tetratricopeptide repeat domain"/>
    <property type="match status" value="2"/>
</dbReference>
<feature type="region of interest" description="Disordered" evidence="2">
    <location>
        <begin position="640"/>
        <end position="697"/>
    </location>
</feature>
<evidence type="ECO:0000256" key="2">
    <source>
        <dbReference type="SAM" id="MobiDB-lite"/>
    </source>
</evidence>
<evidence type="ECO:0000313" key="3">
    <source>
        <dbReference type="EMBL" id="KAH6828942.1"/>
    </source>
</evidence>
<dbReference type="Proteomes" id="UP001190926">
    <property type="component" value="Unassembled WGS sequence"/>
</dbReference>
<dbReference type="PANTHER" id="PTHR12979">
    <property type="entry name" value="CCR4-NOT TRANSCRIPTION COMPLEX SUBUNIT 10"/>
    <property type="match status" value="1"/>
</dbReference>
<accession>A0AAD4P7T3</accession>
<sequence>MGSAQPRCALVEHSTMACCVGDDVNMARGFPRPLMLEYLSTRAFKPSSTLHSFRRAFFSHVDRFCLSICVSMDSASSSLAFTTRDGSPSAVAGEDDGALFAETLAEEAAVLFQSGKFADCLRILNQLLQKKEEDPKVCHNIAIAESLQEGCSDPRRLIKALENIKEQSEDLARASGEHLEVSSNNGSEHSASIRGNNAAPHPISSVFYNDEFDTSVATFNIAVIWYHLHEYARSFSYLDTLYKNIEPIGEGTALRICLLLLDVALLSHNASRSADVISYMEKVFFVSSLSNQVDNGTSGLQQPLLVSKSTSLPNSSTIPDSSHPDSTSENSLTRTLSEEALEDESLQLLSSLNISGQNLQRPGIVSANDLQRIQPEGSISTADLRLKLHFYKVRCLLLTRNLKAAKREVKMAMNLARGKDYPLALYLKSQLEYARGNHRKAIKLLMASSNSIEMGISSMYYNDLGCIYYRLGKHHTSGVFFSKALSNSSAARKEKPPKLLTLSHDKSLLITYNCGVQSLACGRPVHAARCFQMASLIFYNRPLLWLRIAECCLMALDKGLIKSISSASEISDIGVNIIGKGKWRQLALRYGSFNGQGRYVGTDSSITVDGKQPDLSMSLACQSLVNALFLLDSSEANYFKAEKPPGSEESESGEAPLSLSSNLTNATGGDSKAPTVASGSSQVNSNGEVKEQKGGQNLGGTLANSVLDYEHIQMKENLRIRQAALADLAFVELALGNPSKALSTARSLIKLPDCSKMYIFLGTMYAAEALCMLNKPKEAAEHLLTYTTDGNNVKLPYNQEDCEKWTVEKVADSDESNGGTAAFSAVSTDDESLGSVFSSPEEARGMFCANYAANFALLGDFEQAQRFLTKAFSDIPNSSRAIVTAIYVDIKCGKTDDALAKLRQHRFIRFAPVKLTLNGSC</sequence>
<comment type="caution">
    <text evidence="3">The sequence shown here is derived from an EMBL/GenBank/DDBJ whole genome shotgun (WGS) entry which is preliminary data.</text>
</comment>
<dbReference type="EMBL" id="SDAM02000117">
    <property type="protein sequence ID" value="KAH6828942.1"/>
    <property type="molecule type" value="Genomic_DNA"/>
</dbReference>
<comment type="similarity">
    <text evidence="1">Belongs to the CNOT10 family.</text>
</comment>
<dbReference type="InterPro" id="IPR011990">
    <property type="entry name" value="TPR-like_helical_dom_sf"/>
</dbReference>
<dbReference type="GO" id="GO:0017148">
    <property type="term" value="P:negative regulation of translation"/>
    <property type="evidence" value="ECO:0007669"/>
    <property type="project" value="TreeGrafter"/>
</dbReference>
<dbReference type="AlphaFoldDB" id="A0AAD4P7T3"/>
<feature type="compositionally biased region" description="Polar residues" evidence="2">
    <location>
        <begin position="181"/>
        <end position="195"/>
    </location>
</feature>
<proteinExistence type="inferred from homology"/>
<feature type="compositionally biased region" description="Polar residues" evidence="2">
    <location>
        <begin position="677"/>
        <end position="687"/>
    </location>
</feature>